<dbReference type="Proteomes" id="UP000823775">
    <property type="component" value="Unassembled WGS sequence"/>
</dbReference>
<name>A0ABS8SZ72_DATST</name>
<feature type="region of interest" description="Disordered" evidence="1">
    <location>
        <begin position="64"/>
        <end position="114"/>
    </location>
</feature>
<gene>
    <name evidence="2" type="ORF">HAX54_052568</name>
</gene>
<evidence type="ECO:0000313" key="3">
    <source>
        <dbReference type="Proteomes" id="UP000823775"/>
    </source>
</evidence>
<keyword evidence="3" id="KW-1185">Reference proteome</keyword>
<feature type="compositionally biased region" description="Basic and acidic residues" evidence="1">
    <location>
        <begin position="88"/>
        <end position="102"/>
    </location>
</feature>
<comment type="caution">
    <text evidence="2">The sequence shown here is derived from an EMBL/GenBank/DDBJ whole genome shotgun (WGS) entry which is preliminary data.</text>
</comment>
<organism evidence="2 3">
    <name type="scientific">Datura stramonium</name>
    <name type="common">Jimsonweed</name>
    <name type="synonym">Common thornapple</name>
    <dbReference type="NCBI Taxonomy" id="4076"/>
    <lineage>
        <taxon>Eukaryota</taxon>
        <taxon>Viridiplantae</taxon>
        <taxon>Streptophyta</taxon>
        <taxon>Embryophyta</taxon>
        <taxon>Tracheophyta</taxon>
        <taxon>Spermatophyta</taxon>
        <taxon>Magnoliopsida</taxon>
        <taxon>eudicotyledons</taxon>
        <taxon>Gunneridae</taxon>
        <taxon>Pentapetalae</taxon>
        <taxon>asterids</taxon>
        <taxon>lamiids</taxon>
        <taxon>Solanales</taxon>
        <taxon>Solanaceae</taxon>
        <taxon>Solanoideae</taxon>
        <taxon>Datureae</taxon>
        <taxon>Datura</taxon>
    </lineage>
</organism>
<protein>
    <submittedName>
        <fullName evidence="2">Uncharacterized protein</fullName>
    </submittedName>
</protein>
<proteinExistence type="predicted"/>
<reference evidence="2 3" key="1">
    <citation type="journal article" date="2021" name="BMC Genomics">
        <title>Datura genome reveals duplications of psychoactive alkaloid biosynthetic genes and high mutation rate following tissue culture.</title>
        <authorList>
            <person name="Rajewski A."/>
            <person name="Carter-House D."/>
            <person name="Stajich J."/>
            <person name="Litt A."/>
        </authorList>
    </citation>
    <scope>NUCLEOTIDE SEQUENCE [LARGE SCALE GENOMIC DNA]</scope>
    <source>
        <strain evidence="2">AR-01</strain>
    </source>
</reference>
<evidence type="ECO:0000313" key="2">
    <source>
        <dbReference type="EMBL" id="MCD7464360.1"/>
    </source>
</evidence>
<dbReference type="EMBL" id="JACEIK010000957">
    <property type="protein sequence ID" value="MCD7464360.1"/>
    <property type="molecule type" value="Genomic_DNA"/>
</dbReference>
<feature type="compositionally biased region" description="Polar residues" evidence="1">
    <location>
        <begin position="65"/>
        <end position="74"/>
    </location>
</feature>
<evidence type="ECO:0000256" key="1">
    <source>
        <dbReference type="SAM" id="MobiDB-lite"/>
    </source>
</evidence>
<accession>A0ABS8SZ72</accession>
<sequence length="134" mass="14737">MGFRHESSYVKQDLHSGSAILLQLTILAAVDWSNSVDESDIPNTPKVVISKYFDMEDSIGPGGWTTATGISHYSGTKAAERSSPQQNKRTEKNRAKLEKGKDSTILPNDFCKNSKARGKNANHLFPLSVDMAPR</sequence>